<keyword evidence="4" id="KW-1003">Cell membrane</keyword>
<sequence>MNAQTIYLIGEIVIFMAIFYFLLILPQQRREKKEKAMIDALKPGDEILTKSGIFGRILNIKDDAITIEVGADKVKLKIAKWSVGKVLNSQSENK</sequence>
<evidence type="ECO:0000256" key="2">
    <source>
        <dbReference type="ARBA" id="ARBA00006742"/>
    </source>
</evidence>
<evidence type="ECO:0000256" key="1">
    <source>
        <dbReference type="ARBA" id="ARBA00004162"/>
    </source>
</evidence>
<reference evidence="12 14" key="2">
    <citation type="submission" date="2017-06" db="EMBL/GenBank/DDBJ databases">
        <title>Isolation and characterization of a thermophilic and butanogenic Thermoanaerobacterium thermosaccharolyticum M5 capable of efficient degradation of hemicellulose.</title>
        <authorList>
            <person name="Xin F."/>
            <person name="Jiang Y."/>
        </authorList>
    </citation>
    <scope>NUCLEOTIDE SEQUENCE [LARGE SCALE GENOMIC DNA]</scope>
    <source>
        <strain evidence="12 14">M5</strain>
    </source>
</reference>
<dbReference type="RefSeq" id="WP_013298038.1">
    <property type="nucleotide sequence ID" value="NZ_CP016893.1"/>
</dbReference>
<evidence type="ECO:0000256" key="10">
    <source>
        <dbReference type="SAM" id="Phobius"/>
    </source>
</evidence>
<dbReference type="EMBL" id="NKHD01000030">
    <property type="protein sequence ID" value="OXT06406.1"/>
    <property type="molecule type" value="Genomic_DNA"/>
</dbReference>
<dbReference type="GO" id="GO:0015031">
    <property type="term" value="P:protein transport"/>
    <property type="evidence" value="ECO:0007669"/>
    <property type="project" value="UniProtKB-KW"/>
</dbReference>
<evidence type="ECO:0000256" key="3">
    <source>
        <dbReference type="ARBA" id="ARBA00022448"/>
    </source>
</evidence>
<dbReference type="NCBIfam" id="TIGR00739">
    <property type="entry name" value="yajC"/>
    <property type="match status" value="1"/>
</dbReference>
<keyword evidence="3" id="KW-0813">Transport</keyword>
<dbReference type="Pfam" id="PF02699">
    <property type="entry name" value="YajC"/>
    <property type="match status" value="1"/>
</dbReference>
<comment type="similarity">
    <text evidence="2">Belongs to the YajC family.</text>
</comment>
<evidence type="ECO:0000256" key="8">
    <source>
        <dbReference type="ARBA" id="ARBA00023010"/>
    </source>
</evidence>
<evidence type="ECO:0000256" key="4">
    <source>
        <dbReference type="ARBA" id="ARBA00022475"/>
    </source>
</evidence>
<evidence type="ECO:0000256" key="5">
    <source>
        <dbReference type="ARBA" id="ARBA00022692"/>
    </source>
</evidence>
<evidence type="ECO:0000313" key="12">
    <source>
        <dbReference type="EMBL" id="OXT06406.1"/>
    </source>
</evidence>
<evidence type="ECO:0000313" key="14">
    <source>
        <dbReference type="Proteomes" id="UP000215301"/>
    </source>
</evidence>
<dbReference type="Proteomes" id="UP000214975">
    <property type="component" value="Chromosome"/>
</dbReference>
<keyword evidence="6" id="KW-0653">Protein transport</keyword>
<accession>A0A231VFL3</accession>
<dbReference type="OMA" id="GMEMIIM"/>
<name>A0A231VFL3_THETR</name>
<organism evidence="12 14">
    <name type="scientific">Thermoanaerobacterium thermosaccharolyticum</name>
    <name type="common">Clostridium thermosaccharolyticum</name>
    <dbReference type="NCBI Taxonomy" id="1517"/>
    <lineage>
        <taxon>Bacteria</taxon>
        <taxon>Bacillati</taxon>
        <taxon>Bacillota</taxon>
        <taxon>Clostridia</taxon>
        <taxon>Thermoanaerobacterales</taxon>
        <taxon>Thermoanaerobacteraceae</taxon>
        <taxon>Thermoanaerobacterium</taxon>
    </lineage>
</organism>
<keyword evidence="9 10" id="KW-0472">Membrane</keyword>
<gene>
    <name evidence="12" type="primary">yajC</name>
    <name evidence="12" type="ORF">CE561_10635</name>
    <name evidence="11" type="ORF">Thert_03112</name>
</gene>
<dbReference type="PANTHER" id="PTHR33909:SF1">
    <property type="entry name" value="SEC TRANSLOCON ACCESSORY COMPLEX SUBUNIT YAJC"/>
    <property type="match status" value="1"/>
</dbReference>
<dbReference type="Proteomes" id="UP000215301">
    <property type="component" value="Unassembled WGS sequence"/>
</dbReference>
<dbReference type="PRINTS" id="PR01853">
    <property type="entry name" value="YAJCTRNLCASE"/>
</dbReference>
<feature type="transmembrane region" description="Helical" evidence="10">
    <location>
        <begin position="6"/>
        <end position="25"/>
    </location>
</feature>
<protein>
    <submittedName>
        <fullName evidence="11 12">Preprotein translocase subunit</fullName>
    </submittedName>
</protein>
<evidence type="ECO:0000256" key="7">
    <source>
        <dbReference type="ARBA" id="ARBA00022989"/>
    </source>
</evidence>
<keyword evidence="7 10" id="KW-1133">Transmembrane helix</keyword>
<comment type="subcellular location">
    <subcellularLocation>
        <location evidence="1">Cell membrane</location>
        <topology evidence="1">Single-pass membrane protein</topology>
    </subcellularLocation>
</comment>
<proteinExistence type="inferred from homology"/>
<keyword evidence="5 10" id="KW-0812">Transmembrane</keyword>
<dbReference type="AlphaFoldDB" id="A0A231VFL3"/>
<dbReference type="PANTHER" id="PTHR33909">
    <property type="entry name" value="SEC TRANSLOCON ACCESSORY COMPLEX SUBUNIT YAJC"/>
    <property type="match status" value="1"/>
</dbReference>
<keyword evidence="8" id="KW-0811">Translocation</keyword>
<dbReference type="GeneID" id="93864399"/>
<dbReference type="GO" id="GO:0005886">
    <property type="term" value="C:plasma membrane"/>
    <property type="evidence" value="ECO:0007669"/>
    <property type="project" value="UniProtKB-SubCell"/>
</dbReference>
<dbReference type="SMART" id="SM01323">
    <property type="entry name" value="YajC"/>
    <property type="match status" value="1"/>
</dbReference>
<dbReference type="EMBL" id="CP016893">
    <property type="protein sequence ID" value="AST58884.1"/>
    <property type="molecule type" value="Genomic_DNA"/>
</dbReference>
<evidence type="ECO:0000256" key="6">
    <source>
        <dbReference type="ARBA" id="ARBA00022927"/>
    </source>
</evidence>
<reference evidence="11 13" key="1">
    <citation type="submission" date="2016-08" db="EMBL/GenBank/DDBJ databases">
        <title>A novel genetic cassette of butanologenic Thermoanaerobacterium thermosaccharolyticum that directly convert cellulose to butanol.</title>
        <authorList>
            <person name="Li T."/>
            <person name="He J."/>
        </authorList>
    </citation>
    <scope>NUCLEOTIDE SEQUENCE [LARGE SCALE GENOMIC DNA]</scope>
    <source>
        <strain evidence="11 13">TG57</strain>
    </source>
</reference>
<evidence type="ECO:0000313" key="13">
    <source>
        <dbReference type="Proteomes" id="UP000214975"/>
    </source>
</evidence>
<evidence type="ECO:0000313" key="11">
    <source>
        <dbReference type="EMBL" id="AST58884.1"/>
    </source>
</evidence>
<evidence type="ECO:0000256" key="9">
    <source>
        <dbReference type="ARBA" id="ARBA00023136"/>
    </source>
</evidence>
<dbReference type="InterPro" id="IPR003849">
    <property type="entry name" value="Preprotein_translocase_YajC"/>
</dbReference>